<dbReference type="InterPro" id="IPR005149">
    <property type="entry name" value="Tscrpt_reg_PadR_N"/>
</dbReference>
<evidence type="ECO:0000313" key="3">
    <source>
        <dbReference type="EMBL" id="GIH19844.1"/>
    </source>
</evidence>
<reference evidence="3" key="1">
    <citation type="submission" date="2021-01" db="EMBL/GenBank/DDBJ databases">
        <title>Whole genome shotgun sequence of Rugosimonospora africana NBRC 104875.</title>
        <authorList>
            <person name="Komaki H."/>
            <person name="Tamura T."/>
        </authorList>
    </citation>
    <scope>NUCLEOTIDE SEQUENCE</scope>
    <source>
        <strain evidence="3">NBRC 104875</strain>
    </source>
</reference>
<name>A0A8J3R0Z5_9ACTN</name>
<dbReference type="InterPro" id="IPR036390">
    <property type="entry name" value="WH_DNA-bd_sf"/>
</dbReference>
<protein>
    <submittedName>
        <fullName evidence="3">PadR family transcriptional regulator</fullName>
    </submittedName>
</protein>
<gene>
    <name evidence="3" type="ORF">Raf01_80160</name>
</gene>
<evidence type="ECO:0000259" key="2">
    <source>
        <dbReference type="Pfam" id="PF10400"/>
    </source>
</evidence>
<evidence type="ECO:0000313" key="4">
    <source>
        <dbReference type="Proteomes" id="UP000642748"/>
    </source>
</evidence>
<comment type="caution">
    <text evidence="3">The sequence shown here is derived from an EMBL/GenBank/DDBJ whole genome shotgun (WGS) entry which is preliminary data.</text>
</comment>
<organism evidence="3 4">
    <name type="scientific">Rugosimonospora africana</name>
    <dbReference type="NCBI Taxonomy" id="556532"/>
    <lineage>
        <taxon>Bacteria</taxon>
        <taxon>Bacillati</taxon>
        <taxon>Actinomycetota</taxon>
        <taxon>Actinomycetes</taxon>
        <taxon>Micromonosporales</taxon>
        <taxon>Micromonosporaceae</taxon>
        <taxon>Rugosimonospora</taxon>
    </lineage>
</organism>
<evidence type="ECO:0000259" key="1">
    <source>
        <dbReference type="Pfam" id="PF03551"/>
    </source>
</evidence>
<feature type="domain" description="Transcription regulator PadR C-terminal" evidence="2">
    <location>
        <begin position="95"/>
        <end position="166"/>
    </location>
</feature>
<dbReference type="InterPro" id="IPR036388">
    <property type="entry name" value="WH-like_DNA-bd_sf"/>
</dbReference>
<dbReference type="Pfam" id="PF03551">
    <property type="entry name" value="PadR"/>
    <property type="match status" value="1"/>
</dbReference>
<dbReference type="RefSeq" id="WP_203923284.1">
    <property type="nucleotide sequence ID" value="NZ_BONZ01000085.1"/>
</dbReference>
<feature type="domain" description="Transcription regulator PadR N-terminal" evidence="1">
    <location>
        <begin position="7"/>
        <end position="81"/>
    </location>
</feature>
<dbReference type="Pfam" id="PF10400">
    <property type="entry name" value="Vir_act_alpha_C"/>
    <property type="match status" value="1"/>
</dbReference>
<dbReference type="Proteomes" id="UP000642748">
    <property type="component" value="Unassembled WGS sequence"/>
</dbReference>
<dbReference type="InterPro" id="IPR018309">
    <property type="entry name" value="Tscrpt_reg_PadR_C"/>
</dbReference>
<accession>A0A8J3R0Z5</accession>
<dbReference type="PANTHER" id="PTHR43252:SF2">
    <property type="entry name" value="TRANSCRIPTION REGULATOR, PADR-LIKE FAMILY"/>
    <property type="match status" value="1"/>
</dbReference>
<proteinExistence type="predicted"/>
<dbReference type="SUPFAM" id="SSF46785">
    <property type="entry name" value="Winged helix' DNA-binding domain"/>
    <property type="match status" value="1"/>
</dbReference>
<dbReference type="PANTHER" id="PTHR43252">
    <property type="entry name" value="TRANSCRIPTIONAL REGULATOR YQJI"/>
    <property type="match status" value="1"/>
</dbReference>
<dbReference type="EMBL" id="BONZ01000085">
    <property type="protein sequence ID" value="GIH19844.1"/>
    <property type="molecule type" value="Genomic_DNA"/>
</dbReference>
<dbReference type="AlphaFoldDB" id="A0A8J3R0Z5"/>
<keyword evidence="4" id="KW-1185">Reference proteome</keyword>
<sequence>MAIQHAVLAFLADGPSYGYEIKATFERAVGPEWGGLNIGHMYQILDRLSRDGLVTSRVVAAGARPDRTVYRITAAGRRALDAWLDEPITRAAGYRDEFILKLLAASLRSEHAVQQVCQAHRDAKMGELQTLRALRRQHKDEPLAAVTIEAAILHVQADLKLVESVAANAAQALFQTFGASVSTPDPEIGLNAGTRRTA</sequence>
<dbReference type="Gene3D" id="1.10.10.10">
    <property type="entry name" value="Winged helix-like DNA-binding domain superfamily/Winged helix DNA-binding domain"/>
    <property type="match status" value="1"/>
</dbReference>